<evidence type="ECO:0000313" key="1">
    <source>
        <dbReference type="EMBL" id="ABK14277.1"/>
    </source>
</evidence>
<dbReference type="KEGG" id="mtp:Mthe_0486"/>
<sequence length="134" mass="15329">MPADQRMECAKTLSEHPLFPLLVRAALRARVSRMQPGEVFQFEGEEIYVEEDERSRSVVVQLVLSEERLIEMFRSAAGATGIPDARSSLGDILDLARDEIRRRYGIELVLRRGVARAEAVAYKIERWSWRDGPL</sequence>
<keyword evidence="2" id="KW-1185">Reference proteome</keyword>
<organism evidence="1 2">
    <name type="scientific">Methanothrix thermoacetophila (strain DSM 6194 / JCM 14653 / NBRC 101360 / PT)</name>
    <name type="common">Methanosaeta thermophila</name>
    <dbReference type="NCBI Taxonomy" id="349307"/>
    <lineage>
        <taxon>Archaea</taxon>
        <taxon>Methanobacteriati</taxon>
        <taxon>Methanobacteriota</taxon>
        <taxon>Stenosarchaea group</taxon>
        <taxon>Methanomicrobia</taxon>
        <taxon>Methanotrichales</taxon>
        <taxon>Methanotrichaceae</taxon>
        <taxon>Methanothrix</taxon>
    </lineage>
</organism>
<dbReference type="GeneID" id="4463103"/>
<accession>A0B6F3</accession>
<dbReference type="AlphaFoldDB" id="A0B6F3"/>
<protein>
    <submittedName>
        <fullName evidence="1">Uncharacterized protein</fullName>
    </submittedName>
</protein>
<proteinExistence type="predicted"/>
<dbReference type="Proteomes" id="UP000000674">
    <property type="component" value="Chromosome"/>
</dbReference>
<dbReference type="RefSeq" id="WP_011695675.1">
    <property type="nucleotide sequence ID" value="NC_008553.1"/>
</dbReference>
<dbReference type="EMBL" id="CP000477">
    <property type="protein sequence ID" value="ABK14277.1"/>
    <property type="molecule type" value="Genomic_DNA"/>
</dbReference>
<gene>
    <name evidence="1" type="ordered locus">Mthe_0486</name>
</gene>
<name>A0B6F3_METTP</name>
<dbReference type="HOGENOM" id="CLU_1891475_0_0_2"/>
<evidence type="ECO:0000313" key="2">
    <source>
        <dbReference type="Proteomes" id="UP000000674"/>
    </source>
</evidence>
<reference evidence="1 2" key="1">
    <citation type="submission" date="2006-10" db="EMBL/GenBank/DDBJ databases">
        <title>Complete sequence of Methanosaeta thermophila PT.</title>
        <authorList>
            <consortium name="US DOE Joint Genome Institute"/>
            <person name="Copeland A."/>
            <person name="Lucas S."/>
            <person name="Lapidus A."/>
            <person name="Barry K."/>
            <person name="Detter J.C."/>
            <person name="Glavina del Rio T."/>
            <person name="Hammon N."/>
            <person name="Israni S."/>
            <person name="Pitluck S."/>
            <person name="Chain P."/>
            <person name="Malfatti S."/>
            <person name="Shin M."/>
            <person name="Vergez L."/>
            <person name="Schmutz J."/>
            <person name="Larimer F."/>
            <person name="Land M."/>
            <person name="Hauser L."/>
            <person name="Kyrpides N."/>
            <person name="Kim E."/>
            <person name="Smith K.S."/>
            <person name="Ingram-Smith C."/>
            <person name="Richardson P."/>
        </authorList>
    </citation>
    <scope>NUCLEOTIDE SEQUENCE [LARGE SCALE GENOMIC DNA]</scope>
    <source>
        <strain evidence="2">DSM 6194 / JCM 14653 / NBRC 101360 / PT</strain>
    </source>
</reference>